<dbReference type="InterPro" id="IPR050336">
    <property type="entry name" value="Chromosome_partition/occlusion"/>
</dbReference>
<sequence length="285" mass="31637">MQQEAPITTAEAEEVDAAAEVVESELVSLMARLKAEVAASPNPEPLSAKLPLDKITLLPELFQPRGVSKQHVSELAGKVKSGRTLEPLTVFQAGRKAYLIDGHHRITAYKLAKFSKPVPVAFFDGTVEQAVLEAGRANSRAKLSMSTQEKMDFAWRLVRMGTYSKSEIMEAASVSDGQVGTMRRIFKALGDEAHDFDNWRKAKRQADGKGSLEFTEEDIATWKETQAQSMADRLAKALSTRMADRPEIAARALSIHFGRRLPELYRELGFHVSEVDLDDDEESDF</sequence>
<dbReference type="PANTHER" id="PTHR33375">
    <property type="entry name" value="CHROMOSOME-PARTITIONING PROTEIN PARB-RELATED"/>
    <property type="match status" value="1"/>
</dbReference>
<dbReference type="SMART" id="SM00470">
    <property type="entry name" value="ParB"/>
    <property type="match status" value="1"/>
</dbReference>
<feature type="domain" description="ParB-like N-terminal" evidence="1">
    <location>
        <begin position="48"/>
        <end position="139"/>
    </location>
</feature>
<gene>
    <name evidence="2" type="ORF">KL86APRO_20134</name>
</gene>
<evidence type="ECO:0000259" key="1">
    <source>
        <dbReference type="SMART" id="SM00470"/>
    </source>
</evidence>
<dbReference type="GO" id="GO:0007059">
    <property type="term" value="P:chromosome segregation"/>
    <property type="evidence" value="ECO:0007669"/>
    <property type="project" value="TreeGrafter"/>
</dbReference>
<reference evidence="2" key="1">
    <citation type="submission" date="2016-04" db="EMBL/GenBank/DDBJ databases">
        <authorList>
            <person name="Evans L.H."/>
            <person name="Alamgir A."/>
            <person name="Owens N."/>
            <person name="Weber N.D."/>
            <person name="Virtaneva K."/>
            <person name="Barbian K."/>
            <person name="Babar A."/>
            <person name="Rosenke K."/>
        </authorList>
    </citation>
    <scope>NUCLEOTIDE SEQUENCE</scope>
    <source>
        <strain evidence="2">86</strain>
    </source>
</reference>
<accession>A0A212KI76</accession>
<dbReference type="SUPFAM" id="SSF110849">
    <property type="entry name" value="ParB/Sulfiredoxin"/>
    <property type="match status" value="1"/>
</dbReference>
<dbReference type="AlphaFoldDB" id="A0A212KI76"/>
<evidence type="ECO:0000313" key="2">
    <source>
        <dbReference type="EMBL" id="SBW11265.1"/>
    </source>
</evidence>
<proteinExistence type="predicted"/>
<dbReference type="PANTHER" id="PTHR33375:SF1">
    <property type="entry name" value="CHROMOSOME-PARTITIONING PROTEIN PARB-RELATED"/>
    <property type="match status" value="1"/>
</dbReference>
<organism evidence="2">
    <name type="scientific">uncultured Alphaproteobacteria bacterium</name>
    <dbReference type="NCBI Taxonomy" id="91750"/>
    <lineage>
        <taxon>Bacteria</taxon>
        <taxon>Pseudomonadati</taxon>
        <taxon>Pseudomonadota</taxon>
        <taxon>Alphaproteobacteria</taxon>
        <taxon>environmental samples</taxon>
    </lineage>
</organism>
<dbReference type="Pfam" id="PF02195">
    <property type="entry name" value="ParB_N"/>
    <property type="match status" value="1"/>
</dbReference>
<dbReference type="InterPro" id="IPR003115">
    <property type="entry name" value="ParB_N"/>
</dbReference>
<dbReference type="Gene3D" id="3.90.1530.10">
    <property type="entry name" value="Conserved hypothetical protein from pyrococcus furiosus pfu- 392566-001, ParB domain"/>
    <property type="match status" value="1"/>
</dbReference>
<name>A0A212KI76_9PROT</name>
<protein>
    <submittedName>
        <fullName evidence="2">ParB domain protein nuclease</fullName>
    </submittedName>
</protein>
<dbReference type="GO" id="GO:0005694">
    <property type="term" value="C:chromosome"/>
    <property type="evidence" value="ECO:0007669"/>
    <property type="project" value="TreeGrafter"/>
</dbReference>
<dbReference type="GO" id="GO:0045881">
    <property type="term" value="P:positive regulation of sporulation resulting in formation of a cellular spore"/>
    <property type="evidence" value="ECO:0007669"/>
    <property type="project" value="TreeGrafter"/>
</dbReference>
<dbReference type="EMBL" id="FLUO01000002">
    <property type="protein sequence ID" value="SBW11265.1"/>
    <property type="molecule type" value="Genomic_DNA"/>
</dbReference>
<dbReference type="InterPro" id="IPR036086">
    <property type="entry name" value="ParB/Sulfiredoxin_sf"/>
</dbReference>